<dbReference type="OrthoDB" id="5981259at2759"/>
<sequence length="423" mass="47960">MPEYWQVKSEKLGLLLNSFAMHPHVEFVIMEAVLEHPDKTLAEIAYDVYEQTGPESAVSSTLQYLKRNTGKNCPSKIRGSQVTFQQMNDIVWECCSPDSSSTLSINTTYNIGEFYVTSTTYQSSKVLSNTTGKRAHLPGPAMFHCRKTAKDYRYFAHTLLEADMALECISLVGGDRDKAQSGFLLPLKGTTFLPCKRHVKDDISRKLTDLGLTTLRVDILKDIFGDDCTQEKGIVDSKSDEEYAAKVESVCLKWDDMEQKHTKKEPQFSHYFRVYVEDDLKTGMLLTVRRSAGFNNDFFYNNAQESSNFVYKTKIKETKVFEATGYSPNLKCSWVEAIKIYKELVDQKHRDLRRTVLGKGPFTLSPAFKHLELSGAQWSSLDKKLRERHLAKLDPSITKENASMVSATLELDKADNIPTSEGN</sequence>
<evidence type="ECO:0000313" key="2">
    <source>
        <dbReference type="Proteomes" id="UP001163046"/>
    </source>
</evidence>
<evidence type="ECO:0000313" key="1">
    <source>
        <dbReference type="EMBL" id="KAJ7373251.1"/>
    </source>
</evidence>
<keyword evidence="2" id="KW-1185">Reference proteome</keyword>
<protein>
    <submittedName>
        <fullName evidence="1">Uncharacterized protein</fullName>
    </submittedName>
</protein>
<accession>A0A9W9Z1J4</accession>
<proteinExistence type="predicted"/>
<dbReference type="EMBL" id="MU826831">
    <property type="protein sequence ID" value="KAJ7373251.1"/>
    <property type="molecule type" value="Genomic_DNA"/>
</dbReference>
<gene>
    <name evidence="1" type="ORF">OS493_012840</name>
</gene>
<reference evidence="1" key="1">
    <citation type="submission" date="2023-01" db="EMBL/GenBank/DDBJ databases">
        <title>Genome assembly of the deep-sea coral Lophelia pertusa.</title>
        <authorList>
            <person name="Herrera S."/>
            <person name="Cordes E."/>
        </authorList>
    </citation>
    <scope>NUCLEOTIDE SEQUENCE</scope>
    <source>
        <strain evidence="1">USNM1676648</strain>
        <tissue evidence="1">Polyp</tissue>
    </source>
</reference>
<name>A0A9W9Z1J4_9CNID</name>
<dbReference type="Proteomes" id="UP001163046">
    <property type="component" value="Unassembled WGS sequence"/>
</dbReference>
<dbReference type="AlphaFoldDB" id="A0A9W9Z1J4"/>
<organism evidence="1 2">
    <name type="scientific">Desmophyllum pertusum</name>
    <dbReference type="NCBI Taxonomy" id="174260"/>
    <lineage>
        <taxon>Eukaryota</taxon>
        <taxon>Metazoa</taxon>
        <taxon>Cnidaria</taxon>
        <taxon>Anthozoa</taxon>
        <taxon>Hexacorallia</taxon>
        <taxon>Scleractinia</taxon>
        <taxon>Caryophylliina</taxon>
        <taxon>Caryophylliidae</taxon>
        <taxon>Desmophyllum</taxon>
    </lineage>
</organism>
<comment type="caution">
    <text evidence="1">The sequence shown here is derived from an EMBL/GenBank/DDBJ whole genome shotgun (WGS) entry which is preliminary data.</text>
</comment>